<dbReference type="EMBL" id="JTDL01000143">
    <property type="protein sequence ID" value="KHL01310.1"/>
    <property type="molecule type" value="Genomic_DNA"/>
</dbReference>
<reference evidence="1 2" key="1">
    <citation type="submission" date="2014-09" db="EMBL/GenBank/DDBJ databases">
        <title>Genome sequence of Sinomonas sp. MUSC 117.</title>
        <authorList>
            <person name="Lee L.-H."/>
        </authorList>
    </citation>
    <scope>NUCLEOTIDE SEQUENCE [LARGE SCALE GENOMIC DNA]</scope>
    <source>
        <strain evidence="1 2">MUSC 117</strain>
    </source>
</reference>
<protein>
    <submittedName>
        <fullName evidence="1">Uncharacterized protein</fullName>
    </submittedName>
</protein>
<evidence type="ECO:0000313" key="1">
    <source>
        <dbReference type="EMBL" id="KHL01310.1"/>
    </source>
</evidence>
<gene>
    <name evidence="1" type="ORF">LK10_16900</name>
</gene>
<comment type="caution">
    <text evidence="1">The sequence shown here is derived from an EMBL/GenBank/DDBJ whole genome shotgun (WGS) entry which is preliminary data.</text>
</comment>
<name>A0A0B2AHT5_9MICC</name>
<organism evidence="1 2">
    <name type="scientific">Sinomonas humi</name>
    <dbReference type="NCBI Taxonomy" id="1338436"/>
    <lineage>
        <taxon>Bacteria</taxon>
        <taxon>Bacillati</taxon>
        <taxon>Actinomycetota</taxon>
        <taxon>Actinomycetes</taxon>
        <taxon>Micrococcales</taxon>
        <taxon>Micrococcaceae</taxon>
        <taxon>Sinomonas</taxon>
    </lineage>
</organism>
<dbReference type="Proteomes" id="UP000030982">
    <property type="component" value="Unassembled WGS sequence"/>
</dbReference>
<sequence length="118" mass="12983">MMISLDAVHVGMPVFDSDGEQLGRVKAIRRPDPKAAAFEERVCSSPPSLFFLGIGSMVGIEPKVPPEMALRLFRQGYVKVAPPHFWAEDYYAAGDAIDKVEGGAVHLSLNRRELEAQE</sequence>
<dbReference type="RefSeq" id="WP_043126201.1">
    <property type="nucleotide sequence ID" value="NZ_JTDL01000143.1"/>
</dbReference>
<proteinExistence type="predicted"/>
<evidence type="ECO:0000313" key="2">
    <source>
        <dbReference type="Proteomes" id="UP000030982"/>
    </source>
</evidence>
<keyword evidence="2" id="KW-1185">Reference proteome</keyword>
<accession>A0A0B2AHT5</accession>
<dbReference type="AlphaFoldDB" id="A0A0B2AHT5"/>
<dbReference type="OrthoDB" id="4947588at2"/>